<keyword evidence="4" id="KW-1185">Reference proteome</keyword>
<dbReference type="PANTHER" id="PTHR34544">
    <property type="entry name" value="OSJNBA0006B20.18 PROTEIN"/>
    <property type="match status" value="1"/>
</dbReference>
<dbReference type="Pfam" id="PF25498">
    <property type="entry name" value="DUF7912"/>
    <property type="match status" value="1"/>
</dbReference>
<dbReference type="EMBL" id="JALJOV010001050">
    <property type="protein sequence ID" value="KAK9855497.1"/>
    <property type="molecule type" value="Genomic_DNA"/>
</dbReference>
<dbReference type="AlphaFoldDB" id="A0AAW1SSX0"/>
<dbReference type="InterPro" id="IPR057234">
    <property type="entry name" value="DUF7912"/>
</dbReference>
<accession>A0AAW1SSX0</accession>
<feature type="compositionally biased region" description="Acidic residues" evidence="1">
    <location>
        <begin position="65"/>
        <end position="75"/>
    </location>
</feature>
<evidence type="ECO:0000313" key="3">
    <source>
        <dbReference type="EMBL" id="KAK9855497.1"/>
    </source>
</evidence>
<protein>
    <recommendedName>
        <fullName evidence="2">DUF7912 domain-containing protein</fullName>
    </recommendedName>
</protein>
<evidence type="ECO:0000259" key="2">
    <source>
        <dbReference type="Pfam" id="PF25498"/>
    </source>
</evidence>
<feature type="region of interest" description="Disordered" evidence="1">
    <location>
        <begin position="43"/>
        <end position="93"/>
    </location>
</feature>
<proteinExistence type="predicted"/>
<dbReference type="PANTHER" id="PTHR34544:SF3">
    <property type="entry name" value="OS07G0155200 PROTEIN"/>
    <property type="match status" value="1"/>
</dbReference>
<organism evidence="3 4">
    <name type="scientific">Apatococcus fuscideae</name>
    <dbReference type="NCBI Taxonomy" id="2026836"/>
    <lineage>
        <taxon>Eukaryota</taxon>
        <taxon>Viridiplantae</taxon>
        <taxon>Chlorophyta</taxon>
        <taxon>core chlorophytes</taxon>
        <taxon>Trebouxiophyceae</taxon>
        <taxon>Chlorellales</taxon>
        <taxon>Chlorellaceae</taxon>
        <taxon>Apatococcus</taxon>
    </lineage>
</organism>
<evidence type="ECO:0000256" key="1">
    <source>
        <dbReference type="SAM" id="MobiDB-lite"/>
    </source>
</evidence>
<comment type="caution">
    <text evidence="3">The sequence shown here is derived from an EMBL/GenBank/DDBJ whole genome shotgun (WGS) entry which is preliminary data.</text>
</comment>
<evidence type="ECO:0000313" key="4">
    <source>
        <dbReference type="Proteomes" id="UP001485043"/>
    </source>
</evidence>
<feature type="domain" description="DUF7912" evidence="2">
    <location>
        <begin position="224"/>
        <end position="308"/>
    </location>
</feature>
<gene>
    <name evidence="3" type="ORF">WJX84_008499</name>
</gene>
<reference evidence="3 4" key="1">
    <citation type="journal article" date="2024" name="Nat. Commun.">
        <title>Phylogenomics reveals the evolutionary origins of lichenization in chlorophyte algae.</title>
        <authorList>
            <person name="Puginier C."/>
            <person name="Libourel C."/>
            <person name="Otte J."/>
            <person name="Skaloud P."/>
            <person name="Haon M."/>
            <person name="Grisel S."/>
            <person name="Petersen M."/>
            <person name="Berrin J.G."/>
            <person name="Delaux P.M."/>
            <person name="Dal Grande F."/>
            <person name="Keller J."/>
        </authorList>
    </citation>
    <scope>NUCLEOTIDE SEQUENCE [LARGE SCALE GENOMIC DNA]</scope>
    <source>
        <strain evidence="3 4">SAG 2523</strain>
    </source>
</reference>
<dbReference type="Proteomes" id="UP001485043">
    <property type="component" value="Unassembled WGS sequence"/>
</dbReference>
<name>A0AAW1SSX0_9CHLO</name>
<sequence>MAVLGMKMPYGLLGRSHSDLSGRLRRGRKCPCEPHLTAWAARSVAQKHAGARTTKSPQRPVAEQPDSDEDSENSAEFDSYGIEESTEDGKDVDFREGSIQLEELDAEDSLFESDDEALEAQLQGSGVAAFIDHGNMPWALAALNATQAVLASQPHLQLYLFRAIAKGTRLDIRLDKPEDPYGSPSMEDTETFLRALTTELEASIGSEETENIDIEVSSPGVERVVRIPGELERFKDVPMTLEFELDTGRLDTRILQYVGCDSEAGLTTWKLADVKRNRMGKGRPQLSRKQAELRFDIKLQHLTKARLFLDM</sequence>